<sequence>MANLVNIEMISIMLIGAGALAVAAFVIGISVGLHMKKEK</sequence>
<keyword evidence="1" id="KW-0812">Transmembrane</keyword>
<evidence type="ECO:0000313" key="2">
    <source>
        <dbReference type="EMBL" id="SDK35766.1"/>
    </source>
</evidence>
<dbReference type="Proteomes" id="UP000198510">
    <property type="component" value="Unassembled WGS sequence"/>
</dbReference>
<keyword evidence="1" id="KW-1133">Transmembrane helix</keyword>
<accession>A0A1G9B879</accession>
<dbReference type="AlphaFoldDB" id="A0A1G9B879"/>
<evidence type="ECO:0000313" key="3">
    <source>
        <dbReference type="Proteomes" id="UP000198510"/>
    </source>
</evidence>
<organism evidence="2 3">
    <name type="scientific">Catalinimonas alkaloidigena</name>
    <dbReference type="NCBI Taxonomy" id="1075417"/>
    <lineage>
        <taxon>Bacteria</taxon>
        <taxon>Pseudomonadati</taxon>
        <taxon>Bacteroidota</taxon>
        <taxon>Cytophagia</taxon>
        <taxon>Cytophagales</taxon>
        <taxon>Catalimonadaceae</taxon>
        <taxon>Catalinimonas</taxon>
    </lineage>
</organism>
<gene>
    <name evidence="2" type="ORF">SAMN05421823_102546</name>
</gene>
<protein>
    <submittedName>
        <fullName evidence="2">Uncharacterized protein</fullName>
    </submittedName>
</protein>
<name>A0A1G9B879_9BACT</name>
<dbReference type="STRING" id="1075417.SAMN05421823_102546"/>
<keyword evidence="1" id="KW-0472">Membrane</keyword>
<reference evidence="2 3" key="1">
    <citation type="submission" date="2016-10" db="EMBL/GenBank/DDBJ databases">
        <authorList>
            <person name="de Groot N.N."/>
        </authorList>
    </citation>
    <scope>NUCLEOTIDE SEQUENCE [LARGE SCALE GENOMIC DNA]</scope>
    <source>
        <strain evidence="2 3">DSM 25186</strain>
    </source>
</reference>
<evidence type="ECO:0000256" key="1">
    <source>
        <dbReference type="SAM" id="Phobius"/>
    </source>
</evidence>
<proteinExistence type="predicted"/>
<feature type="transmembrane region" description="Helical" evidence="1">
    <location>
        <begin position="12"/>
        <end position="33"/>
    </location>
</feature>
<dbReference type="EMBL" id="FNFO01000002">
    <property type="protein sequence ID" value="SDK35766.1"/>
    <property type="molecule type" value="Genomic_DNA"/>
</dbReference>
<keyword evidence="3" id="KW-1185">Reference proteome</keyword>